<dbReference type="FunFam" id="3.40.50.300:FF:001091">
    <property type="entry name" value="Probable disease resistance protein At1g61300"/>
    <property type="match status" value="1"/>
</dbReference>
<dbReference type="GO" id="GO:0005737">
    <property type="term" value="C:cytoplasm"/>
    <property type="evidence" value="ECO:0007669"/>
    <property type="project" value="UniProtKB-SubCell"/>
</dbReference>
<keyword evidence="10" id="KW-0611">Plant defense</keyword>
<dbReference type="InterPro" id="IPR002182">
    <property type="entry name" value="NB-ARC"/>
</dbReference>
<dbReference type="InterPro" id="IPR042197">
    <property type="entry name" value="Apaf_helical"/>
</dbReference>
<evidence type="ECO:0000256" key="10">
    <source>
        <dbReference type="ARBA" id="ARBA00022821"/>
    </source>
</evidence>
<evidence type="ECO:0000259" key="13">
    <source>
        <dbReference type="Pfam" id="PF00931"/>
    </source>
</evidence>
<proteinExistence type="inferred from homology"/>
<comment type="subcellular location">
    <subcellularLocation>
        <location evidence="3">Cytoplasm</location>
    </subcellularLocation>
    <subcellularLocation>
        <location evidence="2">Membrane</location>
        <topology evidence="2">Peripheral membrane protein</topology>
    </subcellularLocation>
</comment>
<dbReference type="GO" id="GO:0051607">
    <property type="term" value="P:defense response to virus"/>
    <property type="evidence" value="ECO:0007669"/>
    <property type="project" value="UniProtKB-ARBA"/>
</dbReference>
<feature type="domain" description="Disease resistance protein winged helix" evidence="15">
    <location>
        <begin position="787"/>
        <end position="853"/>
    </location>
</feature>
<dbReference type="Pfam" id="PF23559">
    <property type="entry name" value="WHD_DRP"/>
    <property type="match status" value="1"/>
</dbReference>
<dbReference type="InterPro" id="IPR036388">
    <property type="entry name" value="WH-like_DNA-bd_sf"/>
</dbReference>
<dbReference type="FunFam" id="1.10.10.10:FF:000322">
    <property type="entry name" value="Probable disease resistance protein At1g63360"/>
    <property type="match status" value="1"/>
</dbReference>
<keyword evidence="9" id="KW-0547">Nucleotide-binding</keyword>
<dbReference type="PRINTS" id="PR00364">
    <property type="entry name" value="DISEASERSIST"/>
</dbReference>
<feature type="domain" description="NB-ARC" evidence="13">
    <location>
        <begin position="536"/>
        <end position="705"/>
    </location>
</feature>
<sequence length="1087" mass="123891">MDCTCVDSAIDQLSRLLKRPSLTLLMKQEIRTLLLDLRFLKMFFSCLAKCKAAEEDATLHHLRSSLLMNAEAMMEETGQDLYDAGYFASIGIDVKDWNLVAAKLQEKVEHLKPEIRKTCILLVDCSLEPKTSNSDGILEFMDSILINLKDLVSAHDGIVVPVKVQTEALQEKLRFSRNFLDFMEKWCGRQQQDKLEAFSTVLRDWAKNAACLSLLYWMDDLDENMAAQINTMLHNMLKKIMPYSPKVMDMYLELLKACTSSKADESVMGGIVTSFLDILLENVLVAVKDHAEVLQEGLVLLITFIMDPPEEFGRKSRTVIFTKIYAVIREVTFFICSLCSDKMNDDTSRERNALLPDLLKKIKEVEAEVRELNGKKPSSWHFDFPVTDAIGFIDFLLGSLNKILKYKAKFIPFAKHKIVAIRHELLFLRPFLEDIMELQNGSVEVKDLWTRIINVAYLAEHVVNSCATIDTPIWSDIICLSDVTEEIKHIQAEVMKIKQNQISSKRNPSIQKSYSFGRPRASISSTDEVVGLVEDAKAVLDKLTRGSMKPNIVSIAGMPGVGKTTVAMKVCNDPSVQCYFIKRAWCFVSQVYRRRDLLLDILRSVIGIDQVAISKKDDDEIANQLRQSLKGRKYLIVMDDVWNLEAWDAVKYSLPDDSNGSRILFTSRNHKLAEMSGLPFHVHPLKELSSDKSWDLLQKKVFHSDGCPPKFSDIGEKIARNCKGLPLVIAVVAGLLEIKKNDIHWWKQIEKNSNSRISTEGCMDILELSYNYLPDTLKACFLYFAAFRQGEVIAVRKLMLLWIAEGLLQPEKRSLEAVAKESFLELIDRSLVIVTSRSSKGGIKACRVHDLLHYFCREKAKEESFLHVVERTEVSQCFSSPIRFDQYRLCLFSEWETLIKSKPSSPNVSSLLLFADTKESTHNSVASQIFQSFKLLKVLNLESINLDCPFPEEIVLIVHLRYLAIRGNIMTVPSSMSNLWNLETFVLQGSYDFVQLPDTICKMKSLKHVFVSERAVVSLGDMELEESSHINNVETFSSLSLDQRTDSWMLLRRFPKLRKLRCVFIESENYTGKGIQFPLLALLKDLE</sequence>
<dbReference type="GO" id="GO:0005524">
    <property type="term" value="F:ATP binding"/>
    <property type="evidence" value="ECO:0007669"/>
    <property type="project" value="UniProtKB-KW"/>
</dbReference>
<dbReference type="InterPro" id="IPR038005">
    <property type="entry name" value="RX-like_CC"/>
</dbReference>
<evidence type="ECO:0000256" key="6">
    <source>
        <dbReference type="ARBA" id="ARBA00022614"/>
    </source>
</evidence>
<dbReference type="GO" id="GO:0009626">
    <property type="term" value="P:plant-type hypersensitive response"/>
    <property type="evidence" value="ECO:0007669"/>
    <property type="project" value="UniProtKB-KW"/>
</dbReference>
<reference evidence="17" key="1">
    <citation type="journal article" date="2014" name="Science">
        <title>The coffee genome provides insight into the convergent evolution of caffeine biosynthesis.</title>
        <authorList>
            <person name="Denoeud F."/>
            <person name="Carretero-Paulet L."/>
            <person name="Dereeper A."/>
            <person name="Droc G."/>
            <person name="Guyot R."/>
            <person name="Pietrella M."/>
            <person name="Zheng C."/>
            <person name="Alberti A."/>
            <person name="Anthony F."/>
            <person name="Aprea G."/>
            <person name="Aury J.M."/>
            <person name="Bento P."/>
            <person name="Bernard M."/>
            <person name="Bocs S."/>
            <person name="Campa C."/>
            <person name="Cenci A."/>
            <person name="Combes M.C."/>
            <person name="Crouzillat D."/>
            <person name="Da Silva C."/>
            <person name="Daddiego L."/>
            <person name="De Bellis F."/>
            <person name="Dussert S."/>
            <person name="Garsmeur O."/>
            <person name="Gayraud T."/>
            <person name="Guignon V."/>
            <person name="Jahn K."/>
            <person name="Jamilloux V."/>
            <person name="Joet T."/>
            <person name="Labadie K."/>
            <person name="Lan T."/>
            <person name="Leclercq J."/>
            <person name="Lepelley M."/>
            <person name="Leroy T."/>
            <person name="Li L.T."/>
            <person name="Librado P."/>
            <person name="Lopez L."/>
            <person name="Munoz A."/>
            <person name="Noel B."/>
            <person name="Pallavicini A."/>
            <person name="Perrotta G."/>
            <person name="Poncet V."/>
            <person name="Pot D."/>
            <person name="Priyono X."/>
            <person name="Rigoreau M."/>
            <person name="Rouard M."/>
            <person name="Rozas J."/>
            <person name="Tranchant-Dubreuil C."/>
            <person name="VanBuren R."/>
            <person name="Zhang Q."/>
            <person name="Andrade A.C."/>
            <person name="Argout X."/>
            <person name="Bertrand B."/>
            <person name="de Kochko A."/>
            <person name="Graziosi G."/>
            <person name="Henry R.J."/>
            <person name="Jayarama X."/>
            <person name="Ming R."/>
            <person name="Nagai C."/>
            <person name="Rounsley S."/>
            <person name="Sankoff D."/>
            <person name="Giuliano G."/>
            <person name="Albert V.A."/>
            <person name="Wincker P."/>
            <person name="Lashermes P."/>
        </authorList>
    </citation>
    <scope>NUCLEOTIDE SEQUENCE [LARGE SCALE GENOMIC DNA]</scope>
    <source>
        <strain evidence="17">cv. DH200-94</strain>
    </source>
</reference>
<dbReference type="SUPFAM" id="SSF52540">
    <property type="entry name" value="P-loop containing nucleoside triphosphate hydrolases"/>
    <property type="match status" value="1"/>
</dbReference>
<dbReference type="InParanoid" id="A0A068UD71"/>
<dbReference type="Pfam" id="PF00931">
    <property type="entry name" value="NB-ARC"/>
    <property type="match status" value="1"/>
</dbReference>
<evidence type="ECO:0000256" key="9">
    <source>
        <dbReference type="ARBA" id="ARBA00022741"/>
    </source>
</evidence>
<dbReference type="Gramene" id="CDP05593">
    <property type="protein sequence ID" value="CDP05593"/>
    <property type="gene ID" value="GSCOC_T00020724001"/>
</dbReference>
<dbReference type="InterPro" id="IPR058922">
    <property type="entry name" value="WHD_DRP"/>
</dbReference>
<dbReference type="Gene3D" id="3.40.50.300">
    <property type="entry name" value="P-loop containing nucleotide triphosphate hydrolases"/>
    <property type="match status" value="1"/>
</dbReference>
<comment type="similarity">
    <text evidence="4">Belongs to the disease resistance NB-LRR family.</text>
</comment>
<dbReference type="InterPro" id="IPR021929">
    <property type="entry name" value="R1A-like_N"/>
</dbReference>
<keyword evidence="5" id="KW-0963">Cytoplasm</keyword>
<comment type="function">
    <text evidence="1">Confers resistance to late blight (Phytophthora infestans) races carrying the avirulence gene Avr1. Resistance proteins guard the plant against pathogens that contain an appropriate avirulence protein via an indirect interaction with this avirulence protein. That triggers a defense system including the hypersensitive response, which restricts the pathogen growth.</text>
</comment>
<evidence type="ECO:0000256" key="1">
    <source>
        <dbReference type="ARBA" id="ARBA00002074"/>
    </source>
</evidence>
<dbReference type="InterPro" id="IPR027417">
    <property type="entry name" value="P-loop_NTPase"/>
</dbReference>
<feature type="domain" description="Late blight resistance protein R1A-like N-terminal" evidence="14">
    <location>
        <begin position="105"/>
        <end position="369"/>
    </location>
</feature>
<dbReference type="EMBL" id="HG739100">
    <property type="protein sequence ID" value="CDP05593.1"/>
    <property type="molecule type" value="Genomic_DNA"/>
</dbReference>
<evidence type="ECO:0000256" key="2">
    <source>
        <dbReference type="ARBA" id="ARBA00004170"/>
    </source>
</evidence>
<keyword evidence="8" id="KW-0677">Repeat</keyword>
<dbReference type="Pfam" id="PF12061">
    <property type="entry name" value="NB-LRR"/>
    <property type="match status" value="1"/>
</dbReference>
<protein>
    <submittedName>
        <fullName evidence="16">Uncharacterized protein</fullName>
    </submittedName>
</protein>
<dbReference type="InterPro" id="IPR032675">
    <property type="entry name" value="LRR_dom_sf"/>
</dbReference>
<evidence type="ECO:0000256" key="12">
    <source>
        <dbReference type="ARBA" id="ARBA00023054"/>
    </source>
</evidence>
<keyword evidence="17" id="KW-1185">Reference proteome</keyword>
<evidence type="ECO:0000256" key="5">
    <source>
        <dbReference type="ARBA" id="ARBA00022490"/>
    </source>
</evidence>
<accession>A0A068UD71</accession>
<dbReference type="PANTHER" id="PTHR23155:SF1152">
    <property type="entry name" value="AAA+ ATPASE DOMAIN-CONTAINING PROTEIN"/>
    <property type="match status" value="1"/>
</dbReference>
<keyword evidence="7" id="KW-0381">Hypersensitive response</keyword>
<evidence type="ECO:0000256" key="4">
    <source>
        <dbReference type="ARBA" id="ARBA00008894"/>
    </source>
</evidence>
<evidence type="ECO:0000256" key="8">
    <source>
        <dbReference type="ARBA" id="ARBA00022737"/>
    </source>
</evidence>
<dbReference type="PANTHER" id="PTHR23155">
    <property type="entry name" value="DISEASE RESISTANCE PROTEIN RP"/>
    <property type="match status" value="1"/>
</dbReference>
<evidence type="ECO:0000256" key="7">
    <source>
        <dbReference type="ARBA" id="ARBA00022667"/>
    </source>
</evidence>
<keyword evidence="12" id="KW-0175">Coiled coil</keyword>
<dbReference type="Gene3D" id="3.80.10.10">
    <property type="entry name" value="Ribonuclease Inhibitor"/>
    <property type="match status" value="1"/>
</dbReference>
<keyword evidence="6" id="KW-0433">Leucine-rich repeat</keyword>
<dbReference type="Proteomes" id="UP000295252">
    <property type="component" value="Chromosome III"/>
</dbReference>
<organism evidence="16 17">
    <name type="scientific">Coffea canephora</name>
    <name type="common">Robusta coffee</name>
    <dbReference type="NCBI Taxonomy" id="49390"/>
    <lineage>
        <taxon>Eukaryota</taxon>
        <taxon>Viridiplantae</taxon>
        <taxon>Streptophyta</taxon>
        <taxon>Embryophyta</taxon>
        <taxon>Tracheophyta</taxon>
        <taxon>Spermatophyta</taxon>
        <taxon>Magnoliopsida</taxon>
        <taxon>eudicotyledons</taxon>
        <taxon>Gunneridae</taxon>
        <taxon>Pentapetalae</taxon>
        <taxon>asterids</taxon>
        <taxon>lamiids</taxon>
        <taxon>Gentianales</taxon>
        <taxon>Rubiaceae</taxon>
        <taxon>Ixoroideae</taxon>
        <taxon>Gardenieae complex</taxon>
        <taxon>Bertiereae - Coffeeae clade</taxon>
        <taxon>Coffeeae</taxon>
        <taxon>Coffea</taxon>
    </lineage>
</organism>
<dbReference type="CDD" id="cd14798">
    <property type="entry name" value="RX-CC_like"/>
    <property type="match status" value="1"/>
</dbReference>
<dbReference type="OrthoDB" id="1727522at2759"/>
<dbReference type="AlphaFoldDB" id="A0A068UD71"/>
<dbReference type="PhylomeDB" id="A0A068UD71"/>
<dbReference type="Gene3D" id="1.20.5.4130">
    <property type="match status" value="1"/>
</dbReference>
<dbReference type="SUPFAM" id="SSF52047">
    <property type="entry name" value="RNI-like"/>
    <property type="match status" value="1"/>
</dbReference>
<evidence type="ECO:0000259" key="14">
    <source>
        <dbReference type="Pfam" id="PF12061"/>
    </source>
</evidence>
<dbReference type="GO" id="GO:0016020">
    <property type="term" value="C:membrane"/>
    <property type="evidence" value="ECO:0007669"/>
    <property type="project" value="UniProtKB-SubCell"/>
</dbReference>
<evidence type="ECO:0000256" key="3">
    <source>
        <dbReference type="ARBA" id="ARBA00004496"/>
    </source>
</evidence>
<dbReference type="GO" id="GO:0043531">
    <property type="term" value="F:ADP binding"/>
    <property type="evidence" value="ECO:0007669"/>
    <property type="project" value="InterPro"/>
</dbReference>
<gene>
    <name evidence="16" type="ORF">GSCOC_T00020724001</name>
</gene>
<keyword evidence="11" id="KW-0067">ATP-binding</keyword>
<evidence type="ECO:0000313" key="16">
    <source>
        <dbReference type="EMBL" id="CDP05593.1"/>
    </source>
</evidence>
<dbReference type="InterPro" id="IPR044974">
    <property type="entry name" value="Disease_R_plants"/>
</dbReference>
<name>A0A068UD71_COFCA</name>
<dbReference type="Gene3D" id="1.10.8.430">
    <property type="entry name" value="Helical domain of apoptotic protease-activating factors"/>
    <property type="match status" value="1"/>
</dbReference>
<dbReference type="Gene3D" id="1.10.10.10">
    <property type="entry name" value="Winged helix-like DNA-binding domain superfamily/Winged helix DNA-binding domain"/>
    <property type="match status" value="1"/>
</dbReference>
<evidence type="ECO:0000259" key="15">
    <source>
        <dbReference type="Pfam" id="PF23559"/>
    </source>
</evidence>
<evidence type="ECO:0000313" key="17">
    <source>
        <dbReference type="Proteomes" id="UP000295252"/>
    </source>
</evidence>
<evidence type="ECO:0000256" key="11">
    <source>
        <dbReference type="ARBA" id="ARBA00022840"/>
    </source>
</evidence>